<dbReference type="GO" id="GO:0005615">
    <property type="term" value="C:extracellular space"/>
    <property type="evidence" value="ECO:0007669"/>
    <property type="project" value="TreeGrafter"/>
</dbReference>
<dbReference type="PRINTS" id="PR00765">
    <property type="entry name" value="CRBOXYPTASEA"/>
</dbReference>
<evidence type="ECO:0000313" key="12">
    <source>
        <dbReference type="Proteomes" id="UP001152795"/>
    </source>
</evidence>
<evidence type="ECO:0000256" key="3">
    <source>
        <dbReference type="ARBA" id="ARBA00022645"/>
    </source>
</evidence>
<feature type="domain" description="Peptidase M14" evidence="10">
    <location>
        <begin position="39"/>
        <end position="336"/>
    </location>
</feature>
<evidence type="ECO:0000313" key="11">
    <source>
        <dbReference type="EMBL" id="CAB3994475.1"/>
    </source>
</evidence>
<comment type="cofactor">
    <cofactor evidence="1">
        <name>Zn(2+)</name>
        <dbReference type="ChEBI" id="CHEBI:29105"/>
    </cofactor>
</comment>
<dbReference type="PANTHER" id="PTHR11532">
    <property type="entry name" value="PROTEASE M14 CARBOXYPEPTIDASE"/>
    <property type="match status" value="1"/>
</dbReference>
<evidence type="ECO:0000256" key="8">
    <source>
        <dbReference type="ARBA" id="ARBA00023180"/>
    </source>
</evidence>
<comment type="similarity">
    <text evidence="2 9">Belongs to the peptidase M14 family.</text>
</comment>
<keyword evidence="3 11" id="KW-0121">Carboxypeptidase</keyword>
<dbReference type="InterPro" id="IPR000834">
    <property type="entry name" value="Peptidase_M14"/>
</dbReference>
<dbReference type="Pfam" id="PF00246">
    <property type="entry name" value="Peptidase_M14"/>
    <property type="match status" value="1"/>
</dbReference>
<evidence type="ECO:0000259" key="10">
    <source>
        <dbReference type="PROSITE" id="PS52035"/>
    </source>
</evidence>
<evidence type="ECO:0000256" key="1">
    <source>
        <dbReference type="ARBA" id="ARBA00001947"/>
    </source>
</evidence>
<evidence type="ECO:0000256" key="5">
    <source>
        <dbReference type="ARBA" id="ARBA00022723"/>
    </source>
</evidence>
<evidence type="ECO:0000256" key="7">
    <source>
        <dbReference type="ARBA" id="ARBA00022833"/>
    </source>
</evidence>
<organism evidence="11 12">
    <name type="scientific">Paramuricea clavata</name>
    <name type="common">Red gorgonian</name>
    <name type="synonym">Violescent sea-whip</name>
    <dbReference type="NCBI Taxonomy" id="317549"/>
    <lineage>
        <taxon>Eukaryota</taxon>
        <taxon>Metazoa</taxon>
        <taxon>Cnidaria</taxon>
        <taxon>Anthozoa</taxon>
        <taxon>Octocorallia</taxon>
        <taxon>Malacalcyonacea</taxon>
        <taxon>Plexauridae</taxon>
        <taxon>Paramuricea</taxon>
    </lineage>
</organism>
<dbReference type="Gene3D" id="2.60.40.1120">
    <property type="entry name" value="Carboxypeptidase-like, regulatory domain"/>
    <property type="match status" value="1"/>
</dbReference>
<dbReference type="Pfam" id="PF13620">
    <property type="entry name" value="CarboxypepD_reg"/>
    <property type="match status" value="1"/>
</dbReference>
<dbReference type="GO" id="GO:0006518">
    <property type="term" value="P:peptide metabolic process"/>
    <property type="evidence" value="ECO:0007669"/>
    <property type="project" value="TreeGrafter"/>
</dbReference>
<dbReference type="InterPro" id="IPR057247">
    <property type="entry name" value="CARBOXYPEPT_ZN_2"/>
</dbReference>
<dbReference type="FunFam" id="3.40.630.10:FF:000020">
    <property type="entry name" value="Carboxypeptidase D"/>
    <property type="match status" value="1"/>
</dbReference>
<dbReference type="CDD" id="cd03858">
    <property type="entry name" value="M14_CP_N-E_like"/>
    <property type="match status" value="1"/>
</dbReference>
<dbReference type="AlphaFoldDB" id="A0A7D9DUC5"/>
<evidence type="ECO:0000256" key="2">
    <source>
        <dbReference type="ARBA" id="ARBA00005988"/>
    </source>
</evidence>
<keyword evidence="4" id="KW-0645">Protease</keyword>
<keyword evidence="6" id="KW-0378">Hydrolase</keyword>
<dbReference type="GO" id="GO:0004181">
    <property type="term" value="F:metallocarboxypeptidase activity"/>
    <property type="evidence" value="ECO:0007669"/>
    <property type="project" value="InterPro"/>
</dbReference>
<gene>
    <name evidence="11" type="ORF">PACLA_8A006096</name>
</gene>
<dbReference type="EMBL" id="CACRXK020002472">
    <property type="protein sequence ID" value="CAB3994475.1"/>
    <property type="molecule type" value="Genomic_DNA"/>
</dbReference>
<dbReference type="PROSITE" id="PS00132">
    <property type="entry name" value="CARBOXYPEPT_ZN_1"/>
    <property type="match status" value="1"/>
</dbReference>
<name>A0A7D9DUC5_PARCT</name>
<dbReference type="InterPro" id="IPR008969">
    <property type="entry name" value="CarboxyPept-like_regulatory"/>
</dbReference>
<dbReference type="GO" id="GO:0008270">
    <property type="term" value="F:zinc ion binding"/>
    <property type="evidence" value="ECO:0007669"/>
    <property type="project" value="InterPro"/>
</dbReference>
<comment type="caution">
    <text evidence="11">The sequence shown here is derived from an EMBL/GenBank/DDBJ whole genome shotgun (WGS) entry which is preliminary data.</text>
</comment>
<dbReference type="OrthoDB" id="10249045at2759"/>
<protein>
    <submittedName>
        <fullName evidence="11">Carboxypeptidase D-like</fullName>
    </submittedName>
</protein>
<dbReference type="FunFam" id="2.60.40.1120:FF:000004">
    <property type="entry name" value="Carboxypeptidase E"/>
    <property type="match status" value="1"/>
</dbReference>
<sequence length="616" mass="67620">MTEIEFQRMTFFVVLSVLTYAATNAATIERRDLESNNWKYHNYEGMTKLLQEFASKYPKITRLYHIGESVQGRKLWVMEISNKPGKHQVGVPEFKYIANMHGNEAVGREVLLKLIKEFCEGYKSDAEIKRLIKTTRIHLMPSMNPDGFELAFNSGTDSKRDWLLGRSNANNVDLNRNFPDQYFGLTSGKPQPETAAVMKWVKSYPFVLSANLHGGSLVANYPYDDTINGESKYSESPDDEIFQALAKTFSENHSTMHLKNPPWPCPEVPAEHFRDGITNGAKWYSVTGGMQDYNYIRSNCFEITVEQGCRKFPPAADLPKYWLENKNPLLAFLDQVHKGVKGVVKDESGQPVKGAKISIKNKRKDVKTAVDGDYWRLLLPGEYDVTASARGYISSTKKAKVEDAPAAQINFVLKKVNSQYKPHEPHQYDQMAHAGDKPGTGVIPGPLFGAGFPEKNTRPSGGGLATSSIMNQGGGNAGWGNYGNVATAGAGDGAVPAQTLQDGPTGMSDEMSNPVGHLETGIDSSPNVGILPSARIEDGLISNYQSETTLPKLNSMTGIDAMGSNSVERFTTTNQASPAMQGGSLDSIAMSSPYESNARDYLDGQYSARNAQLGMG</sequence>
<dbReference type="Proteomes" id="UP001152795">
    <property type="component" value="Unassembled WGS sequence"/>
</dbReference>
<dbReference type="Gene3D" id="3.40.630.10">
    <property type="entry name" value="Zn peptidases"/>
    <property type="match status" value="1"/>
</dbReference>
<dbReference type="CDD" id="cd11308">
    <property type="entry name" value="Peptidase_M14NE-CP-C_like"/>
    <property type="match status" value="1"/>
</dbReference>
<keyword evidence="5" id="KW-0479">Metal-binding</keyword>
<evidence type="ECO:0000256" key="9">
    <source>
        <dbReference type="PROSITE-ProRule" id="PRU01379"/>
    </source>
</evidence>
<evidence type="ECO:0000256" key="4">
    <source>
        <dbReference type="ARBA" id="ARBA00022670"/>
    </source>
</evidence>
<dbReference type="SUPFAM" id="SSF53187">
    <property type="entry name" value="Zn-dependent exopeptidases"/>
    <property type="match status" value="1"/>
</dbReference>
<feature type="active site" description="Proton donor/acceptor" evidence="9">
    <location>
        <position position="306"/>
    </location>
</feature>
<reference evidence="11" key="1">
    <citation type="submission" date="2020-04" db="EMBL/GenBank/DDBJ databases">
        <authorList>
            <person name="Alioto T."/>
            <person name="Alioto T."/>
            <person name="Gomez Garrido J."/>
        </authorList>
    </citation>
    <scope>NUCLEOTIDE SEQUENCE</scope>
    <source>
        <strain evidence="11">A484AB</strain>
    </source>
</reference>
<dbReference type="SMART" id="SM00631">
    <property type="entry name" value="Zn_pept"/>
    <property type="match status" value="1"/>
</dbReference>
<dbReference type="InterPro" id="IPR057246">
    <property type="entry name" value="CARBOXYPEPT_ZN_1"/>
</dbReference>
<accession>A0A7D9DUC5</accession>
<dbReference type="PROSITE" id="PS52035">
    <property type="entry name" value="PEPTIDASE_M14"/>
    <property type="match status" value="1"/>
</dbReference>
<keyword evidence="8" id="KW-0325">Glycoprotein</keyword>
<dbReference type="SUPFAM" id="SSF49464">
    <property type="entry name" value="Carboxypeptidase regulatory domain-like"/>
    <property type="match status" value="1"/>
</dbReference>
<keyword evidence="7" id="KW-0862">Zinc</keyword>
<dbReference type="GO" id="GO:0016485">
    <property type="term" value="P:protein processing"/>
    <property type="evidence" value="ECO:0007669"/>
    <property type="project" value="TreeGrafter"/>
</dbReference>
<dbReference type="InterPro" id="IPR050753">
    <property type="entry name" value="Peptidase_M14_domain"/>
</dbReference>
<keyword evidence="12" id="KW-1185">Reference proteome</keyword>
<dbReference type="PANTHER" id="PTHR11532:SF73">
    <property type="entry name" value="CARBOXYPEPTIDASE D"/>
    <property type="match status" value="1"/>
</dbReference>
<dbReference type="PROSITE" id="PS00133">
    <property type="entry name" value="CARBOXYPEPT_ZN_2"/>
    <property type="match status" value="1"/>
</dbReference>
<proteinExistence type="inferred from homology"/>
<evidence type="ECO:0000256" key="6">
    <source>
        <dbReference type="ARBA" id="ARBA00022801"/>
    </source>
</evidence>